<reference evidence="1 2" key="1">
    <citation type="submission" date="2019-06" db="EMBL/GenBank/DDBJ databases">
        <title>Sequencing the genomes of 1000 actinobacteria strains.</title>
        <authorList>
            <person name="Klenk H.-P."/>
        </authorList>
    </citation>
    <scope>NUCLEOTIDE SEQUENCE [LARGE SCALE GENOMIC DNA]</scope>
    <source>
        <strain evidence="1 2">DSM 8251</strain>
    </source>
</reference>
<evidence type="ECO:0000313" key="1">
    <source>
        <dbReference type="EMBL" id="TQL58051.1"/>
    </source>
</evidence>
<gene>
    <name evidence="1" type="ORF">FB460_1903</name>
</gene>
<dbReference type="AlphaFoldDB" id="A0A542ZCN2"/>
<dbReference type="EMBL" id="VFOR01000002">
    <property type="protein sequence ID" value="TQL58051.1"/>
    <property type="molecule type" value="Genomic_DNA"/>
</dbReference>
<proteinExistence type="predicted"/>
<dbReference type="InterPro" id="IPR019660">
    <property type="entry name" value="Put_sensory_transdc_reg_YbjN"/>
</dbReference>
<dbReference type="SUPFAM" id="SSF69635">
    <property type="entry name" value="Type III secretory system chaperone-like"/>
    <property type="match status" value="1"/>
</dbReference>
<protein>
    <submittedName>
        <fullName evidence="1">Putative sensory transduction regulator</fullName>
    </submittedName>
</protein>
<dbReference type="Proteomes" id="UP000316196">
    <property type="component" value="Unassembled WGS sequence"/>
</dbReference>
<comment type="caution">
    <text evidence="1">The sequence shown here is derived from an EMBL/GenBank/DDBJ whole genome shotgun (WGS) entry which is preliminary data.</text>
</comment>
<name>A0A542ZCN2_9ACTN</name>
<organism evidence="1 2">
    <name type="scientific">Propioniferax innocua</name>
    <dbReference type="NCBI Taxonomy" id="1753"/>
    <lineage>
        <taxon>Bacteria</taxon>
        <taxon>Bacillati</taxon>
        <taxon>Actinomycetota</taxon>
        <taxon>Actinomycetes</taxon>
        <taxon>Propionibacteriales</taxon>
        <taxon>Propionibacteriaceae</taxon>
        <taxon>Propioniferax</taxon>
    </lineage>
</organism>
<accession>A0A542ZCN2</accession>
<dbReference type="OrthoDB" id="3212317at2"/>
<sequence>MDASGAIREALEDLGLPWQEKTDVFTVTLPGEHKLQTECALVLDAHSLQIRAFVARHPDENHLEVYRWLLERNLKTYVVAFSVDHQGDIHLTGRISREAVTPAEVDRLLGAVAEAADSSFNSILELGFASAIRKEWQWRLDRGESTHNLAAFEHLRPDAT</sequence>
<dbReference type="RefSeq" id="WP_142093881.1">
    <property type="nucleotide sequence ID" value="NZ_BAAAMD010000004.1"/>
</dbReference>
<dbReference type="Gene3D" id="3.30.1460.10">
    <property type="match status" value="1"/>
</dbReference>
<keyword evidence="2" id="KW-1185">Reference proteome</keyword>
<dbReference type="Pfam" id="PF10722">
    <property type="entry name" value="YbjN"/>
    <property type="match status" value="1"/>
</dbReference>
<evidence type="ECO:0000313" key="2">
    <source>
        <dbReference type="Proteomes" id="UP000316196"/>
    </source>
</evidence>